<accession>A0A9B7CYR5</accession>
<evidence type="ECO:0000313" key="2">
    <source>
        <dbReference type="RefSeq" id="XP_020722734.2"/>
    </source>
</evidence>
<protein>
    <submittedName>
        <fullName evidence="2">Uncharacterized protein LOC110119949</fullName>
    </submittedName>
</protein>
<gene>
    <name evidence="2" type="primary">LOC110119949</name>
</gene>
<dbReference type="KEGG" id="bter:110119949"/>
<reference evidence="2" key="1">
    <citation type="submission" date="2025-08" db="UniProtKB">
        <authorList>
            <consortium name="RefSeq"/>
        </authorList>
    </citation>
    <scope>IDENTIFICATION</scope>
</reference>
<proteinExistence type="predicted"/>
<dbReference type="AlphaFoldDB" id="A0A9B7CYR5"/>
<evidence type="ECO:0000313" key="1">
    <source>
        <dbReference type="Proteomes" id="UP000835206"/>
    </source>
</evidence>
<dbReference type="GeneID" id="110119949"/>
<sequence>MVKSNGKNTEMYMHSNDICRHCRGLRDLFCHVESVNIEMFENTESVMLCSFLEAQRSTKVPNERQASGIFVVNNELAIGIMVNEGYNDKEMKYVKLYGTIGEYAQGVSHITNI</sequence>
<organism evidence="1 2">
    <name type="scientific">Bombus terrestris</name>
    <name type="common">Buff-tailed bumblebee</name>
    <name type="synonym">Apis terrestris</name>
    <dbReference type="NCBI Taxonomy" id="30195"/>
    <lineage>
        <taxon>Eukaryota</taxon>
        <taxon>Metazoa</taxon>
        <taxon>Ecdysozoa</taxon>
        <taxon>Arthropoda</taxon>
        <taxon>Hexapoda</taxon>
        <taxon>Insecta</taxon>
        <taxon>Pterygota</taxon>
        <taxon>Neoptera</taxon>
        <taxon>Endopterygota</taxon>
        <taxon>Hymenoptera</taxon>
        <taxon>Apocrita</taxon>
        <taxon>Aculeata</taxon>
        <taxon>Apoidea</taxon>
        <taxon>Anthophila</taxon>
        <taxon>Apidae</taxon>
        <taxon>Bombus</taxon>
        <taxon>Bombus</taxon>
    </lineage>
</organism>
<name>A0A9B7CYR5_BOMTE</name>
<dbReference type="Proteomes" id="UP000835206">
    <property type="component" value="Chromosome 15"/>
</dbReference>
<dbReference type="RefSeq" id="XP_020722734.2">
    <property type="nucleotide sequence ID" value="XM_020867075.2"/>
</dbReference>
<keyword evidence="1" id="KW-1185">Reference proteome</keyword>